<sequence length="1250" mass="130801">MSQLSSRGRRLLAGGAALALLTTAWPSSPAGASSAGAVPAGATRAAAAAAGAQPGARTRTVTLITGDRVTATTTADGRTTATVRKPTGGPAGAHIMSVGEDTYVYPDAAMPYVASGVLDEGLFNVSDLLADGYDDARSDHLPLIVSYADARKQVVPTGARRTRTLSSIQGAALVADRNDPTAFWTSLTDAPAAQAGGMAKTLGGGIAKVWLDGKARVALADSTAQIGAPQVWQGGNTGQGVDVAVLDTGVDAAHPDLAGQIAASASFVPGQDITDRNGHGTHVASTVAGTGAAAGGKEKGVAPGASLHIGKVLADDGSGQDSWILAGMEWAARDQHAKVINMSLGAGPTDGSDPLSQAVNRLSAETGALFVIAAGNSGPSPFSVGAPGVADAALTVGAVDSADRLASFSSRGPRLGDNGPKPELTAPGVGILAARSQYAPEGEGSYVAMDGTSMATPHVAGAAALLVRTHPDWTGAQLKDALISTTKRTAQIAPYAGGGGRLDIGSAVTSTVFATGSAFLFAKWPYPSSGLVSKEIVYTNTGAEPVTLDLAVSAQGIPDGLFTLTSSKVTVPAHGTAAVGVQGRLDLAADDAGYSAMLTATGPGGELHTPVALSKQSERVKLSVDTKDRDGSTLPGLVVLKDVRRDTAPQVYEVDESGRLDLTIRPSTYSLWMYADVRGLDGPHSLARAVLSDPEVVLGKDRTLTLDASTLRKVEAIAPQPTGNNGLRIDQERSYPDLHRFFDSYQLEWWRYDSVWATPTRKVTQGAYTVTTRWRQEQPAVTLTSGKDSWTPKIQSLSPKLAAGTRATSLVYVGDGSSEDFRRASVRGKIAVVLRNDRVPATEQAMSATKAGAQQLLIVHDGYGPLDAWADKPLEEAAQLPVASLGTDQGGRLLAELRHGSKTVKLTSHPYPQYLYDLVQHHDGAIPSDPGYRPGTRDLARIEQSFRNIWQGEALDIRYDLSPDLTWAVGPASSTLLAQGDHTVWVTAGPKVKWLSQSAVSGQLSEFGSSRSYPARSTTEETWFAGIQRPRLLSDNVMSTPPSRIGDLINVFGMPSWGSGPHEGTVFGDITVNTSLYQGDKLVSEGSDLLFAEVAPDRLPYRLVVDATRSLPKWPYSPRTRTEWGFVSDQAHYAEMETLPLIQLDYGVSTDLDGRAHRRTELSVTPSHLGGAAGAGQISSLTLEVSYDDGAGWRTLKTSRSGGGWQVHLDAPSKARYASLRTTARDTAGNSVVQTVERAFGLELTQQGPG</sequence>
<feature type="chain" id="PRO_5012127610" evidence="8">
    <location>
        <begin position="33"/>
        <end position="1250"/>
    </location>
</feature>
<dbReference type="PIRSF" id="PIRSF037852">
    <property type="entry name" value="Subtilisin_rel_SAV5721"/>
    <property type="match status" value="1"/>
</dbReference>
<feature type="active site" description="Charge relay system" evidence="5 6">
    <location>
        <position position="279"/>
    </location>
</feature>
<evidence type="ECO:0000259" key="9">
    <source>
        <dbReference type="Pfam" id="PF00082"/>
    </source>
</evidence>
<dbReference type="Pfam" id="PF00082">
    <property type="entry name" value="Peptidase_S8"/>
    <property type="match status" value="1"/>
</dbReference>
<dbReference type="InterPro" id="IPR017296">
    <property type="entry name" value="Peptidase_S8A_SAM-P45"/>
</dbReference>
<evidence type="ECO:0000313" key="11">
    <source>
        <dbReference type="Proteomes" id="UP000198282"/>
    </source>
</evidence>
<reference evidence="10 11" key="1">
    <citation type="submission" date="2017-06" db="EMBL/GenBank/DDBJ databases">
        <authorList>
            <person name="Kim H.J."/>
            <person name="Triplett B.A."/>
        </authorList>
    </citation>
    <scope>NUCLEOTIDE SEQUENCE [LARGE SCALE GENOMIC DNA]</scope>
    <source>
        <strain evidence="10 11">CGMCC 4.2132</strain>
    </source>
</reference>
<keyword evidence="2 6" id="KW-0645">Protease</keyword>
<dbReference type="PROSITE" id="PS00138">
    <property type="entry name" value="SUBTILASE_SER"/>
    <property type="match status" value="1"/>
</dbReference>
<dbReference type="GO" id="GO:0004252">
    <property type="term" value="F:serine-type endopeptidase activity"/>
    <property type="evidence" value="ECO:0007669"/>
    <property type="project" value="UniProtKB-UniRule"/>
</dbReference>
<dbReference type="AlphaFoldDB" id="A0A239BBX0"/>
<proteinExistence type="inferred from homology"/>
<dbReference type="InterPro" id="IPR022398">
    <property type="entry name" value="Peptidase_S8_His-AS"/>
</dbReference>
<dbReference type="InterPro" id="IPR023827">
    <property type="entry name" value="Peptidase_S8_Asp-AS"/>
</dbReference>
<dbReference type="SUPFAM" id="SSF52025">
    <property type="entry name" value="PA domain"/>
    <property type="match status" value="1"/>
</dbReference>
<keyword evidence="3 6" id="KW-0378">Hydrolase</keyword>
<dbReference type="PROSITE" id="PS00137">
    <property type="entry name" value="SUBTILASE_HIS"/>
    <property type="match status" value="1"/>
</dbReference>
<dbReference type="PANTHER" id="PTHR43806:SF65">
    <property type="entry name" value="SERINE PROTEASE APRX"/>
    <property type="match status" value="1"/>
</dbReference>
<dbReference type="OrthoDB" id="614750at2"/>
<dbReference type="PROSITE" id="PS00136">
    <property type="entry name" value="SUBTILASE_ASP"/>
    <property type="match status" value="1"/>
</dbReference>
<keyword evidence="4 6" id="KW-0720">Serine protease</keyword>
<dbReference type="GO" id="GO:0006508">
    <property type="term" value="P:proteolysis"/>
    <property type="evidence" value="ECO:0007669"/>
    <property type="project" value="UniProtKB-KW"/>
</dbReference>
<dbReference type="Proteomes" id="UP000198282">
    <property type="component" value="Unassembled WGS sequence"/>
</dbReference>
<comment type="similarity">
    <text evidence="1 6 7">Belongs to the peptidase S8 family.</text>
</comment>
<feature type="signal peptide" evidence="8">
    <location>
        <begin position="1"/>
        <end position="32"/>
    </location>
</feature>
<dbReference type="InterPro" id="IPR023828">
    <property type="entry name" value="Peptidase_S8_Ser-AS"/>
</dbReference>
<dbReference type="PROSITE" id="PS51892">
    <property type="entry name" value="SUBTILASE"/>
    <property type="match status" value="1"/>
</dbReference>
<evidence type="ECO:0000256" key="5">
    <source>
        <dbReference type="PIRSR" id="PIRSR615500-1"/>
    </source>
</evidence>
<protein>
    <submittedName>
        <fullName evidence="10">Serine protease, subtilisin family</fullName>
    </submittedName>
</protein>
<dbReference type="InterPro" id="IPR046450">
    <property type="entry name" value="PA_dom_sf"/>
</dbReference>
<evidence type="ECO:0000256" key="1">
    <source>
        <dbReference type="ARBA" id="ARBA00011073"/>
    </source>
</evidence>
<evidence type="ECO:0000256" key="3">
    <source>
        <dbReference type="ARBA" id="ARBA00022801"/>
    </source>
</evidence>
<keyword evidence="8" id="KW-0732">Signal</keyword>
<evidence type="ECO:0000256" key="7">
    <source>
        <dbReference type="RuleBase" id="RU003355"/>
    </source>
</evidence>
<evidence type="ECO:0000256" key="4">
    <source>
        <dbReference type="ARBA" id="ARBA00022825"/>
    </source>
</evidence>
<dbReference type="PRINTS" id="PR00723">
    <property type="entry name" value="SUBTILISIN"/>
</dbReference>
<dbReference type="InterPro" id="IPR036852">
    <property type="entry name" value="Peptidase_S8/S53_dom_sf"/>
</dbReference>
<evidence type="ECO:0000256" key="2">
    <source>
        <dbReference type="ARBA" id="ARBA00022670"/>
    </source>
</evidence>
<dbReference type="Gene3D" id="3.40.50.200">
    <property type="entry name" value="Peptidase S8/S53 domain"/>
    <property type="match status" value="1"/>
</dbReference>
<feature type="domain" description="Peptidase S8/S53" evidence="9">
    <location>
        <begin position="238"/>
        <end position="488"/>
    </location>
</feature>
<dbReference type="InterPro" id="IPR000209">
    <property type="entry name" value="Peptidase_S8/S53_dom"/>
</dbReference>
<evidence type="ECO:0000313" key="10">
    <source>
        <dbReference type="EMBL" id="SNS05179.1"/>
    </source>
</evidence>
<accession>A0A239BBX0</accession>
<gene>
    <name evidence="10" type="ORF">SAMN05216276_100394</name>
</gene>
<dbReference type="SUPFAM" id="SSF52743">
    <property type="entry name" value="Subtilisin-like"/>
    <property type="match status" value="1"/>
</dbReference>
<dbReference type="InterPro" id="IPR050131">
    <property type="entry name" value="Peptidase_S8_subtilisin-like"/>
</dbReference>
<organism evidence="10 11">
    <name type="scientific">Streptosporangium subroseum</name>
    <dbReference type="NCBI Taxonomy" id="106412"/>
    <lineage>
        <taxon>Bacteria</taxon>
        <taxon>Bacillati</taxon>
        <taxon>Actinomycetota</taxon>
        <taxon>Actinomycetes</taxon>
        <taxon>Streptosporangiales</taxon>
        <taxon>Streptosporangiaceae</taxon>
        <taxon>Streptosporangium</taxon>
    </lineage>
</organism>
<dbReference type="InterPro" id="IPR015500">
    <property type="entry name" value="Peptidase_S8_subtilisin-rel"/>
</dbReference>
<feature type="active site" description="Charge relay system" evidence="5 6">
    <location>
        <position position="247"/>
    </location>
</feature>
<dbReference type="EMBL" id="FZOD01000003">
    <property type="protein sequence ID" value="SNS05179.1"/>
    <property type="molecule type" value="Genomic_DNA"/>
</dbReference>
<dbReference type="Gene3D" id="3.50.30.30">
    <property type="match status" value="1"/>
</dbReference>
<keyword evidence="11" id="KW-1185">Reference proteome</keyword>
<feature type="active site" description="Charge relay system" evidence="5 6">
    <location>
        <position position="453"/>
    </location>
</feature>
<dbReference type="PANTHER" id="PTHR43806">
    <property type="entry name" value="PEPTIDASE S8"/>
    <property type="match status" value="1"/>
</dbReference>
<dbReference type="RefSeq" id="WP_089205810.1">
    <property type="nucleotide sequence ID" value="NZ_FZOD01000003.1"/>
</dbReference>
<evidence type="ECO:0000256" key="6">
    <source>
        <dbReference type="PROSITE-ProRule" id="PRU01240"/>
    </source>
</evidence>
<name>A0A239BBX0_9ACTN</name>
<evidence type="ECO:0000256" key="8">
    <source>
        <dbReference type="SAM" id="SignalP"/>
    </source>
</evidence>